<evidence type="ECO:0000313" key="1">
    <source>
        <dbReference type="EMBL" id="MDQ0347602.1"/>
    </source>
</evidence>
<name>A0ABU0DGQ4_9HYPH</name>
<dbReference type="EMBL" id="JAUSUH010000003">
    <property type="protein sequence ID" value="MDQ0347602.1"/>
    <property type="molecule type" value="Genomic_DNA"/>
</dbReference>
<reference evidence="1 2" key="1">
    <citation type="submission" date="2023-07" db="EMBL/GenBank/DDBJ databases">
        <title>Genomic Encyclopedia of Type Strains, Phase IV (KMG-IV): sequencing the most valuable type-strain genomes for metagenomic binning, comparative biology and taxonomic classification.</title>
        <authorList>
            <person name="Goeker M."/>
        </authorList>
    </citation>
    <scope>NUCLEOTIDE SEQUENCE [LARGE SCALE GENOMIC DNA]</scope>
    <source>
        <strain evidence="1 2">DSM 1277</strain>
    </source>
</reference>
<dbReference type="Proteomes" id="UP001238467">
    <property type="component" value="Unassembled WGS sequence"/>
</dbReference>
<organism evidence="1 2">
    <name type="scientific">Ancylobacter vacuolatus</name>
    <dbReference type="NCBI Taxonomy" id="223389"/>
    <lineage>
        <taxon>Bacteria</taxon>
        <taxon>Pseudomonadati</taxon>
        <taxon>Pseudomonadota</taxon>
        <taxon>Alphaproteobacteria</taxon>
        <taxon>Hyphomicrobiales</taxon>
        <taxon>Xanthobacteraceae</taxon>
        <taxon>Ancylobacter</taxon>
    </lineage>
</organism>
<accession>A0ABU0DGQ4</accession>
<proteinExistence type="predicted"/>
<protein>
    <submittedName>
        <fullName evidence="1">Uncharacterized protein</fullName>
    </submittedName>
</protein>
<keyword evidence="2" id="KW-1185">Reference proteome</keyword>
<evidence type="ECO:0000313" key="2">
    <source>
        <dbReference type="Proteomes" id="UP001238467"/>
    </source>
</evidence>
<dbReference type="RefSeq" id="WP_307060049.1">
    <property type="nucleotide sequence ID" value="NZ_JAUSUH010000003.1"/>
</dbReference>
<sequence>MGARSEGEPPEPALRELIEALTAATLATEAYRRWRARTGAASREATAALEIIRSTTARIEASAHLLLARPEA</sequence>
<gene>
    <name evidence="1" type="ORF">J2S76_002026</name>
</gene>
<comment type="caution">
    <text evidence="1">The sequence shown here is derived from an EMBL/GenBank/DDBJ whole genome shotgun (WGS) entry which is preliminary data.</text>
</comment>